<dbReference type="EMBL" id="LBGZ01000040">
    <property type="protein sequence ID" value="PBJ38418.1"/>
    <property type="molecule type" value="Genomic_DNA"/>
</dbReference>
<evidence type="ECO:0000313" key="2">
    <source>
        <dbReference type="EMBL" id="PBJ38418.1"/>
    </source>
</evidence>
<reference evidence="2 3" key="1">
    <citation type="journal article" date="2017" name="Genome Biol. Evol.">
        <title>Population Structure and Local Adaptation of MAC Lung Disease Agent Mycobacterium avium subsp. hominissuis.</title>
        <authorList>
            <person name="Yano H."/>
            <person name="Iwamoto T."/>
            <person name="Nishiuchi Y."/>
            <person name="Nakajima C."/>
            <person name="Starkova D.A."/>
            <person name="Mokrousov I."/>
            <person name="Narvskaya O."/>
            <person name="Yoshida S."/>
            <person name="Arikawa K."/>
            <person name="Nakanishi N."/>
            <person name="Osaki K."/>
            <person name="Nakagawa I."/>
            <person name="Ato M."/>
            <person name="Suzuki Y."/>
            <person name="Maruyama F."/>
        </authorList>
    </citation>
    <scope>NUCLEOTIDE SEQUENCE [LARGE SCALE GENOMIC DNA]</scope>
    <source>
        <strain evidence="2 3">OCU466</strain>
    </source>
</reference>
<evidence type="ECO:0000313" key="3">
    <source>
        <dbReference type="Proteomes" id="UP000218842"/>
    </source>
</evidence>
<comment type="caution">
    <text evidence="2">The sequence shown here is derived from an EMBL/GenBank/DDBJ whole genome shotgun (WGS) entry which is preliminary data.</text>
</comment>
<dbReference type="RefSeq" id="WP_084027811.1">
    <property type="nucleotide sequence ID" value="NZ_BDNV01000095.1"/>
</dbReference>
<sequence>MRQAATWPRGPTAPLPRTVTPFAAETVQSYLDRLAHANHLAPGILRRYLSETRRHGEPHVEWLATASGQPRTALEARLVGLHGKDSDATRQRRHGRPACRLCMARRQVHQPVYCWYPSYLNVCRRHRRWIGPFARTLADQRDLSAAPDVVAAATRHLNLHRCNGEATHYVFREAQRILRWWSTAETGKPSHPAADVDSYIAAYPDLIDLAAILADSHRQILHTPPATANRARATDDLYTRLIKRFPDRVEHSRAIEQWLHDHRLINGRSLRHDPRGADDLPG</sequence>
<dbReference type="Proteomes" id="UP000218842">
    <property type="component" value="Unassembled WGS sequence"/>
</dbReference>
<gene>
    <name evidence="2" type="ORF">XV03_04545</name>
</gene>
<name>A0A2A3LCG3_MYCAV</name>
<evidence type="ECO:0000259" key="1">
    <source>
        <dbReference type="Pfam" id="PF06527"/>
    </source>
</evidence>
<dbReference type="AlphaFoldDB" id="A0A2A3LCG3"/>
<protein>
    <recommendedName>
        <fullName evidence="1">TniQ domain-containing protein</fullName>
    </recommendedName>
</protein>
<feature type="domain" description="TniQ" evidence="1">
    <location>
        <begin position="16"/>
        <end position="127"/>
    </location>
</feature>
<organism evidence="2 3">
    <name type="scientific">Mycobacterium avium subsp. hominissuis</name>
    <dbReference type="NCBI Taxonomy" id="439334"/>
    <lineage>
        <taxon>Bacteria</taxon>
        <taxon>Bacillati</taxon>
        <taxon>Actinomycetota</taxon>
        <taxon>Actinomycetes</taxon>
        <taxon>Mycobacteriales</taxon>
        <taxon>Mycobacteriaceae</taxon>
        <taxon>Mycobacterium</taxon>
        <taxon>Mycobacterium avium complex (MAC)</taxon>
    </lineage>
</organism>
<dbReference type="InterPro" id="IPR009492">
    <property type="entry name" value="TniQ"/>
</dbReference>
<dbReference type="Pfam" id="PF06527">
    <property type="entry name" value="TniQ"/>
    <property type="match status" value="1"/>
</dbReference>
<accession>A0A2A3LCG3</accession>
<proteinExistence type="predicted"/>